<dbReference type="SFLD" id="SFLDS00003">
    <property type="entry name" value="Haloacid_Dehalogenase"/>
    <property type="match status" value="1"/>
</dbReference>
<gene>
    <name evidence="1" type="ORF">HMPREF1983_00983</name>
</gene>
<dbReference type="PATRIC" id="fig|1321820.3.peg.956"/>
<dbReference type="InterPro" id="IPR023214">
    <property type="entry name" value="HAD_sf"/>
</dbReference>
<keyword evidence="2" id="KW-1185">Reference proteome</keyword>
<dbReference type="AlphaFoldDB" id="U2RVR3"/>
<organism evidence="1 2">
    <name type="scientific">Gemella bergeri ATCC 700627</name>
    <dbReference type="NCBI Taxonomy" id="1321820"/>
    <lineage>
        <taxon>Bacteria</taxon>
        <taxon>Bacillati</taxon>
        <taxon>Bacillota</taxon>
        <taxon>Bacilli</taxon>
        <taxon>Bacillales</taxon>
        <taxon>Gemellaceae</taxon>
        <taxon>Gemella</taxon>
    </lineage>
</organism>
<dbReference type="GO" id="GO:0008253">
    <property type="term" value="F:5'-nucleotidase activity"/>
    <property type="evidence" value="ECO:0007669"/>
    <property type="project" value="InterPro"/>
</dbReference>
<evidence type="ECO:0000313" key="2">
    <source>
        <dbReference type="Proteomes" id="UP000016637"/>
    </source>
</evidence>
<dbReference type="InterPro" id="IPR006439">
    <property type="entry name" value="HAD-SF_hydro_IA"/>
</dbReference>
<dbReference type="InterPro" id="IPR011951">
    <property type="entry name" value="HAD-SF_hydro_IA_YjjG/PynA"/>
</dbReference>
<dbReference type="PRINTS" id="PR00413">
    <property type="entry name" value="HADHALOGNASE"/>
</dbReference>
<proteinExistence type="predicted"/>
<dbReference type="eggNOG" id="COG1011">
    <property type="taxonomic scope" value="Bacteria"/>
</dbReference>
<dbReference type="InterPro" id="IPR023198">
    <property type="entry name" value="PGP-like_dom2"/>
</dbReference>
<dbReference type="Gene3D" id="1.10.150.240">
    <property type="entry name" value="Putative phosphatase, domain 2"/>
    <property type="match status" value="1"/>
</dbReference>
<dbReference type="EMBL" id="AWVP01000062">
    <property type="protein sequence ID" value="ERK57658.1"/>
    <property type="molecule type" value="Genomic_DNA"/>
</dbReference>
<dbReference type="NCBIfam" id="TIGR02254">
    <property type="entry name" value="YjjG_YfnB"/>
    <property type="match status" value="1"/>
</dbReference>
<dbReference type="Proteomes" id="UP000016637">
    <property type="component" value="Unassembled WGS sequence"/>
</dbReference>
<dbReference type="Pfam" id="PF00702">
    <property type="entry name" value="Hydrolase"/>
    <property type="match status" value="1"/>
</dbReference>
<dbReference type="PANTHER" id="PTHR47478">
    <property type="match status" value="1"/>
</dbReference>
<protein>
    <submittedName>
        <fullName evidence="1">HAD hydrolase family</fullName>
    </submittedName>
</protein>
<name>U2RVR3_9BACL</name>
<evidence type="ECO:0000313" key="1">
    <source>
        <dbReference type="EMBL" id="ERK57658.1"/>
    </source>
</evidence>
<dbReference type="RefSeq" id="WP_021753639.1">
    <property type="nucleotide sequence ID" value="NZ_KI271875.1"/>
</dbReference>
<dbReference type="PANTHER" id="PTHR47478:SF1">
    <property type="entry name" value="PYRIMIDINE 5'-NUCLEOTIDASE YJJG"/>
    <property type="match status" value="1"/>
</dbReference>
<accession>U2RVR3</accession>
<reference evidence="1 2" key="1">
    <citation type="submission" date="2013-08" db="EMBL/GenBank/DDBJ databases">
        <authorList>
            <person name="Weinstock G."/>
            <person name="Sodergren E."/>
            <person name="Wylie T."/>
            <person name="Fulton L."/>
            <person name="Fulton R."/>
            <person name="Fronick C."/>
            <person name="O'Laughlin M."/>
            <person name="Godfrey J."/>
            <person name="Miner T."/>
            <person name="Herter B."/>
            <person name="Appelbaum E."/>
            <person name="Cordes M."/>
            <person name="Lek S."/>
            <person name="Wollam A."/>
            <person name="Pepin K.H."/>
            <person name="Palsikar V.B."/>
            <person name="Mitreva M."/>
            <person name="Wilson R.K."/>
        </authorList>
    </citation>
    <scope>NUCLEOTIDE SEQUENCE [LARGE SCALE GENOMIC DNA]</scope>
    <source>
        <strain evidence="1 2">ATCC 700627</strain>
    </source>
</reference>
<sequence length="227" mass="26740">MNLTQYKYLLFDLDDTLLDFKKAERRAFKKLLSNHNVEYSDDLFEKYITINKSLWRKLELGQLSSKDVTKGRFKHFFSLLNKEVNDENYDKEYRVYLAEGNQLFKGVPELLKKLVQTHKLYIATNGVAATQRTRFKNNKLDEYFDYIFISEELGYKKPDKEFFEKVFEVIGSENKSEVLMIGDNLMSDILGGNNFGIDTCWINAEDIENITDIIPTYKIKSVMELIR</sequence>
<dbReference type="NCBIfam" id="TIGR01509">
    <property type="entry name" value="HAD-SF-IA-v3"/>
    <property type="match status" value="1"/>
</dbReference>
<dbReference type="InterPro" id="IPR036412">
    <property type="entry name" value="HAD-like_sf"/>
</dbReference>
<dbReference type="SFLD" id="SFLDG01129">
    <property type="entry name" value="C1.5:_HAD__Beta-PGM__Phosphata"/>
    <property type="match status" value="1"/>
</dbReference>
<dbReference type="SFLD" id="SFLDG01135">
    <property type="entry name" value="C1.5.6:_HAD__Beta-PGM__Phospha"/>
    <property type="match status" value="1"/>
</dbReference>
<dbReference type="HOGENOM" id="CLU_045011_8_1_9"/>
<dbReference type="SUPFAM" id="SSF56784">
    <property type="entry name" value="HAD-like"/>
    <property type="match status" value="1"/>
</dbReference>
<comment type="caution">
    <text evidence="1">The sequence shown here is derived from an EMBL/GenBank/DDBJ whole genome shotgun (WGS) entry which is preliminary data.</text>
</comment>
<dbReference type="InterPro" id="IPR052550">
    <property type="entry name" value="Pyrimidine_5'-ntase_YjjG"/>
</dbReference>
<dbReference type="NCBIfam" id="NF006976">
    <property type="entry name" value="PRK09449.1"/>
    <property type="match status" value="1"/>
</dbReference>
<keyword evidence="1" id="KW-0378">Hydrolase</keyword>
<dbReference type="Gene3D" id="3.40.50.1000">
    <property type="entry name" value="HAD superfamily/HAD-like"/>
    <property type="match status" value="1"/>
</dbReference>
<dbReference type="NCBIfam" id="TIGR01549">
    <property type="entry name" value="HAD-SF-IA-v1"/>
    <property type="match status" value="1"/>
</dbReference>